<dbReference type="RefSeq" id="WP_193908695.1">
    <property type="nucleotide sequence ID" value="NZ_PRDL01000001.1"/>
</dbReference>
<comment type="subunit">
    <text evidence="6">Monomer.</text>
</comment>
<keyword evidence="4 6" id="KW-0808">Transferase</keyword>
<evidence type="ECO:0000256" key="4">
    <source>
        <dbReference type="ARBA" id="ARBA00022679"/>
    </source>
</evidence>
<dbReference type="PANTHER" id="PTHR37524:SF2">
    <property type="entry name" value="RIBOSOMAL RNA METHYLTRANSFERASE FTSJ DOMAIN-CONTAINING PROTEIN"/>
    <property type="match status" value="1"/>
</dbReference>
<evidence type="ECO:0000256" key="8">
    <source>
        <dbReference type="PIRSR" id="PIRSR028774-2"/>
    </source>
</evidence>
<feature type="domain" description="Ribosomal RNA large subunit methyltransferase M THUMP-like" evidence="11">
    <location>
        <begin position="84"/>
        <end position="159"/>
    </location>
</feature>
<name>A0A928V5T0_9GAMM</name>
<dbReference type="InterPro" id="IPR029063">
    <property type="entry name" value="SAM-dependent_MTases_sf"/>
</dbReference>
<dbReference type="Pfam" id="PF01728">
    <property type="entry name" value="FtsJ"/>
    <property type="match status" value="1"/>
</dbReference>
<dbReference type="GO" id="GO:0008757">
    <property type="term" value="F:S-adenosylmethionine-dependent methyltransferase activity"/>
    <property type="evidence" value="ECO:0007669"/>
    <property type="project" value="UniProtKB-UniRule"/>
</dbReference>
<dbReference type="Pfam" id="PF18125">
    <property type="entry name" value="RlmM_FDX"/>
    <property type="match status" value="1"/>
</dbReference>
<evidence type="ECO:0000256" key="1">
    <source>
        <dbReference type="ARBA" id="ARBA00022490"/>
    </source>
</evidence>
<dbReference type="InterPro" id="IPR040739">
    <property type="entry name" value="RlmM_FDX"/>
</dbReference>
<dbReference type="Pfam" id="PF21239">
    <property type="entry name" value="RLMM_N"/>
    <property type="match status" value="1"/>
</dbReference>
<evidence type="ECO:0000256" key="7">
    <source>
        <dbReference type="PIRSR" id="PIRSR028774-1"/>
    </source>
</evidence>
<keyword evidence="1 6" id="KW-0963">Cytoplasm</keyword>
<dbReference type="EMBL" id="PRDL01000001">
    <property type="protein sequence ID" value="MBE8717099.1"/>
    <property type="molecule type" value="Genomic_DNA"/>
</dbReference>
<comment type="caution">
    <text evidence="6">Lacks conserved residue(s) required for the propagation of feature annotation.</text>
</comment>
<dbReference type="InterPro" id="IPR011224">
    <property type="entry name" value="rRNA_MeTrfase_M"/>
</dbReference>
<evidence type="ECO:0000256" key="5">
    <source>
        <dbReference type="ARBA" id="ARBA00022691"/>
    </source>
</evidence>
<evidence type="ECO:0000259" key="11">
    <source>
        <dbReference type="Pfam" id="PF21239"/>
    </source>
</evidence>
<evidence type="ECO:0000256" key="3">
    <source>
        <dbReference type="ARBA" id="ARBA00022603"/>
    </source>
</evidence>
<feature type="binding site" evidence="6 8">
    <location>
        <begin position="217"/>
        <end position="220"/>
    </location>
    <ligand>
        <name>S-adenosyl-L-methionine</name>
        <dbReference type="ChEBI" id="CHEBI:59789"/>
    </ligand>
</feature>
<accession>A0A928V5T0</accession>
<feature type="active site" description="Proton acceptor" evidence="6 7">
    <location>
        <position position="301"/>
    </location>
</feature>
<feature type="binding site" evidence="6 8">
    <location>
        <position position="256"/>
    </location>
    <ligand>
        <name>S-adenosyl-L-methionine</name>
        <dbReference type="ChEBI" id="CHEBI:59789"/>
    </ligand>
</feature>
<dbReference type="NCBIfam" id="NF008734">
    <property type="entry name" value="PRK11760.1"/>
    <property type="match status" value="1"/>
</dbReference>
<dbReference type="EC" id="2.1.1.186" evidence="6"/>
<evidence type="ECO:0000259" key="9">
    <source>
        <dbReference type="Pfam" id="PF01728"/>
    </source>
</evidence>
<keyword evidence="13" id="KW-1185">Reference proteome</keyword>
<dbReference type="Gene3D" id="3.40.50.150">
    <property type="entry name" value="Vaccinia Virus protein VP39"/>
    <property type="match status" value="1"/>
</dbReference>
<evidence type="ECO:0000313" key="12">
    <source>
        <dbReference type="EMBL" id="MBE8717099.1"/>
    </source>
</evidence>
<feature type="binding site" evidence="6 8">
    <location>
        <position position="272"/>
    </location>
    <ligand>
        <name>S-adenosyl-L-methionine</name>
        <dbReference type="ChEBI" id="CHEBI:59789"/>
    </ligand>
</feature>
<dbReference type="InterPro" id="IPR002877">
    <property type="entry name" value="RNA_MeTrfase_FtsJ_dom"/>
</dbReference>
<organism evidence="12 13">
    <name type="scientific">Cellvibrio polysaccharolyticus</name>
    <dbReference type="NCBI Taxonomy" id="2082724"/>
    <lineage>
        <taxon>Bacteria</taxon>
        <taxon>Pseudomonadati</taxon>
        <taxon>Pseudomonadota</taxon>
        <taxon>Gammaproteobacteria</taxon>
        <taxon>Cellvibrionales</taxon>
        <taxon>Cellvibrionaceae</taxon>
        <taxon>Cellvibrio</taxon>
    </lineage>
</organism>
<keyword evidence="2 6" id="KW-0698">rRNA processing</keyword>
<dbReference type="Gene3D" id="3.30.2300.20">
    <property type="match status" value="1"/>
</dbReference>
<dbReference type="Gene3D" id="3.30.70.2810">
    <property type="match status" value="1"/>
</dbReference>
<gene>
    <name evidence="6" type="primary">rlmM</name>
    <name evidence="12" type="ORF">C4F51_07820</name>
</gene>
<proteinExistence type="inferred from homology"/>
<feature type="domain" description="Ribosomal RNA methyltransferase FtsJ" evidence="9">
    <location>
        <begin position="182"/>
        <end position="274"/>
    </location>
</feature>
<dbReference type="InterPro" id="IPR048646">
    <property type="entry name" value="RlmM_THUMP-like"/>
</dbReference>
<dbReference type="AlphaFoldDB" id="A0A928V5T0"/>
<evidence type="ECO:0000256" key="6">
    <source>
        <dbReference type="HAMAP-Rule" id="MF_01551"/>
    </source>
</evidence>
<dbReference type="GO" id="GO:0032259">
    <property type="term" value="P:methylation"/>
    <property type="evidence" value="ECO:0007669"/>
    <property type="project" value="UniProtKB-KW"/>
</dbReference>
<keyword evidence="5 6" id="KW-0949">S-adenosyl-L-methionine</keyword>
<dbReference type="GO" id="GO:0005737">
    <property type="term" value="C:cytoplasm"/>
    <property type="evidence" value="ECO:0007669"/>
    <property type="project" value="UniProtKB-SubCell"/>
</dbReference>
<keyword evidence="3 6" id="KW-0489">Methyltransferase</keyword>
<protein>
    <recommendedName>
        <fullName evidence="6">Ribosomal RNA large subunit methyltransferase M</fullName>
        <ecNumber evidence="6">2.1.1.186</ecNumber>
    </recommendedName>
    <alternativeName>
        <fullName evidence="6">23S rRNA (cytidine2498-2'-O)-methyltransferase</fullName>
    </alternativeName>
    <alternativeName>
        <fullName evidence="6">23S rRNA 2'-O-ribose methyltransferase RlmM</fullName>
    </alternativeName>
</protein>
<dbReference type="HAMAP" id="MF_01551">
    <property type="entry name" value="23SrRNA_methyltr_M"/>
    <property type="match status" value="1"/>
</dbReference>
<dbReference type="SUPFAM" id="SSF53335">
    <property type="entry name" value="S-adenosyl-L-methionine-dependent methyltransferases"/>
    <property type="match status" value="1"/>
</dbReference>
<feature type="domain" description="RlmM ferredoxin-like" evidence="10">
    <location>
        <begin position="1"/>
        <end position="71"/>
    </location>
</feature>
<dbReference type="Proteomes" id="UP000652567">
    <property type="component" value="Unassembled WGS sequence"/>
</dbReference>
<comment type="caution">
    <text evidence="12">The sequence shown here is derived from an EMBL/GenBank/DDBJ whole genome shotgun (WGS) entry which is preliminary data.</text>
</comment>
<dbReference type="GO" id="GO:0006364">
    <property type="term" value="P:rRNA processing"/>
    <property type="evidence" value="ECO:0007669"/>
    <property type="project" value="UniProtKB-UniRule"/>
</dbReference>
<sequence length="357" mass="40018">MNHLFLHCRPGFEKECAAEITDLANDAGFFGYSKTRDNAAFVEFITHEPDGALQLIQQLPFRQMIFTRQWFAGPGRVTDLPVTDRLTPLLAVVESFPPAGALIVETPDTNDGKELGALGKKFAVPFTKALQTRKKLINRSAWQLHLVFLSGTEACVGVSPVANSSQWVMGIPRLRMPSSAPSRATLKLEEAWHHFVPAQEWDDRLALSMKAVDLGAAPGGWTWQLVKRGMFVDAIDNGPMDKALMDSGQVNHILADGFVYEPKKPVDWLVCDIVDKPARVAGMISRWVTKGWCREVVFNLKLPMKQRYAEVKKCEERLMAEMESAGIRATINFKQLYHDREEVTGHLRVLSPSRFGQ</sequence>
<feature type="binding site" evidence="6 8">
    <location>
        <position position="236"/>
    </location>
    <ligand>
        <name>S-adenosyl-L-methionine</name>
        <dbReference type="ChEBI" id="CHEBI:59789"/>
    </ligand>
</feature>
<reference evidence="12" key="1">
    <citation type="submission" date="2018-07" db="EMBL/GenBank/DDBJ databases">
        <title>Genome assembly of strain Ka43.</title>
        <authorList>
            <person name="Kukolya J."/>
            <person name="Nagy I."/>
            <person name="Horvath B."/>
            <person name="Toth A."/>
        </authorList>
    </citation>
    <scope>NUCLEOTIDE SEQUENCE</scope>
    <source>
        <strain evidence="12">KB43</strain>
    </source>
</reference>
<comment type="subcellular location">
    <subcellularLocation>
        <location evidence="6">Cytoplasm</location>
    </subcellularLocation>
</comment>
<evidence type="ECO:0000259" key="10">
    <source>
        <dbReference type="Pfam" id="PF18125"/>
    </source>
</evidence>
<comment type="similarity">
    <text evidence="6">Belongs to the class I-like SAM-binding methyltransferase superfamily. RNA methyltransferase RlmE family. RlmM subfamily.</text>
</comment>
<comment type="catalytic activity">
    <reaction evidence="6">
        <text>cytidine(2498) in 23S rRNA + S-adenosyl-L-methionine = 2'-O-methylcytidine(2498) in 23S rRNA + S-adenosyl-L-homocysteine + H(+)</text>
        <dbReference type="Rhea" id="RHEA:42788"/>
        <dbReference type="Rhea" id="RHEA-COMP:10244"/>
        <dbReference type="Rhea" id="RHEA-COMP:10245"/>
        <dbReference type="ChEBI" id="CHEBI:15378"/>
        <dbReference type="ChEBI" id="CHEBI:57856"/>
        <dbReference type="ChEBI" id="CHEBI:59789"/>
        <dbReference type="ChEBI" id="CHEBI:74495"/>
        <dbReference type="ChEBI" id="CHEBI:82748"/>
        <dbReference type="EC" id="2.1.1.186"/>
    </reaction>
</comment>
<comment type="function">
    <text evidence="6">Catalyzes the 2'-O-methylation at nucleotide C2498 in 23S rRNA.</text>
</comment>
<dbReference type="PIRSF" id="PIRSF028774">
    <property type="entry name" value="UCP028774"/>
    <property type="match status" value="1"/>
</dbReference>
<evidence type="ECO:0000313" key="13">
    <source>
        <dbReference type="Proteomes" id="UP000652567"/>
    </source>
</evidence>
<dbReference type="PANTHER" id="PTHR37524">
    <property type="entry name" value="RIBOSOMAL RNA LARGE SUBUNIT METHYLTRANSFERASE M"/>
    <property type="match status" value="1"/>
</dbReference>
<evidence type="ECO:0000256" key="2">
    <source>
        <dbReference type="ARBA" id="ARBA00022552"/>
    </source>
</evidence>